<dbReference type="AlphaFoldDB" id="A0AAV4BHY5"/>
<protein>
    <submittedName>
        <fullName evidence="2">Uncharacterized protein</fullName>
    </submittedName>
</protein>
<feature type="region of interest" description="Disordered" evidence="1">
    <location>
        <begin position="1"/>
        <end position="70"/>
    </location>
</feature>
<evidence type="ECO:0000313" key="3">
    <source>
        <dbReference type="Proteomes" id="UP000735302"/>
    </source>
</evidence>
<feature type="region of interest" description="Disordered" evidence="1">
    <location>
        <begin position="90"/>
        <end position="120"/>
    </location>
</feature>
<dbReference type="EMBL" id="BLXT01005465">
    <property type="protein sequence ID" value="GFO22946.1"/>
    <property type="molecule type" value="Genomic_DNA"/>
</dbReference>
<reference evidence="2 3" key="1">
    <citation type="journal article" date="2021" name="Elife">
        <title>Chloroplast acquisition without the gene transfer in kleptoplastic sea slugs, Plakobranchus ocellatus.</title>
        <authorList>
            <person name="Maeda T."/>
            <person name="Takahashi S."/>
            <person name="Yoshida T."/>
            <person name="Shimamura S."/>
            <person name="Takaki Y."/>
            <person name="Nagai Y."/>
            <person name="Toyoda A."/>
            <person name="Suzuki Y."/>
            <person name="Arimoto A."/>
            <person name="Ishii H."/>
            <person name="Satoh N."/>
            <person name="Nishiyama T."/>
            <person name="Hasebe M."/>
            <person name="Maruyama T."/>
            <person name="Minagawa J."/>
            <person name="Obokata J."/>
            <person name="Shigenobu S."/>
        </authorList>
    </citation>
    <scope>NUCLEOTIDE SEQUENCE [LARGE SCALE GENOMIC DNA]</scope>
</reference>
<organism evidence="2 3">
    <name type="scientific">Plakobranchus ocellatus</name>
    <dbReference type="NCBI Taxonomy" id="259542"/>
    <lineage>
        <taxon>Eukaryota</taxon>
        <taxon>Metazoa</taxon>
        <taxon>Spiralia</taxon>
        <taxon>Lophotrochozoa</taxon>
        <taxon>Mollusca</taxon>
        <taxon>Gastropoda</taxon>
        <taxon>Heterobranchia</taxon>
        <taxon>Euthyneura</taxon>
        <taxon>Panpulmonata</taxon>
        <taxon>Sacoglossa</taxon>
        <taxon>Placobranchoidea</taxon>
        <taxon>Plakobranchidae</taxon>
        <taxon>Plakobranchus</taxon>
    </lineage>
</organism>
<dbReference type="Proteomes" id="UP000735302">
    <property type="component" value="Unassembled WGS sequence"/>
</dbReference>
<keyword evidence="3" id="KW-1185">Reference proteome</keyword>
<evidence type="ECO:0000256" key="1">
    <source>
        <dbReference type="SAM" id="MobiDB-lite"/>
    </source>
</evidence>
<proteinExistence type="predicted"/>
<feature type="compositionally biased region" description="Acidic residues" evidence="1">
    <location>
        <begin position="1"/>
        <end position="21"/>
    </location>
</feature>
<name>A0AAV4BHY5_9GAST</name>
<gene>
    <name evidence="2" type="ORF">PoB_004945100</name>
</gene>
<comment type="caution">
    <text evidence="2">The sequence shown here is derived from an EMBL/GenBank/DDBJ whole genome shotgun (WGS) entry which is preliminary data.</text>
</comment>
<sequence length="120" mass="13869">MDDEGHGEDEEEEEDEDEDEEAMNRRRKTWTRTRRTKRWTRMKTKTRRRRKRGKRGGEEGKGGIGSSPQQSFLKCNFWFSFRIWPVQGDLRLSGLPSGEGACGGPRTPNRSVAADPGRTR</sequence>
<feature type="compositionally biased region" description="Basic residues" evidence="1">
    <location>
        <begin position="25"/>
        <end position="54"/>
    </location>
</feature>
<evidence type="ECO:0000313" key="2">
    <source>
        <dbReference type="EMBL" id="GFO22946.1"/>
    </source>
</evidence>
<accession>A0AAV4BHY5</accession>